<protein>
    <recommendedName>
        <fullName evidence="4">Extracellular membrane protein CFEM domain-containing protein</fullName>
    </recommendedName>
</protein>
<keyword evidence="1" id="KW-0732">Signal</keyword>
<dbReference type="Proteomes" id="UP000092666">
    <property type="component" value="Unassembled WGS sequence"/>
</dbReference>
<reference evidence="3" key="2">
    <citation type="submission" date="2013-12" db="EMBL/GenBank/DDBJ databases">
        <title>Evolution of pathogenesis and genome organization in the Tremellales.</title>
        <authorList>
            <person name="Cuomo C."/>
            <person name="Litvintseva A."/>
            <person name="Heitman J."/>
            <person name="Chen Y."/>
            <person name="Sun S."/>
            <person name="Springer D."/>
            <person name="Dromer F."/>
            <person name="Young S."/>
            <person name="Zeng Q."/>
            <person name="Chapman S."/>
            <person name="Gujja S."/>
            <person name="Saif S."/>
            <person name="Birren B."/>
        </authorList>
    </citation>
    <scope>NUCLEOTIDE SEQUENCE [LARGE SCALE GENOMIC DNA]</scope>
    <source>
        <strain evidence="3">BCC8398</strain>
    </source>
</reference>
<proteinExistence type="predicted"/>
<sequence>MTLILQALALLLVLPLASAAPAPDTIFLLQRSTFTPLGCSRSFHPTSILRQVPTPFACFSRCSDREIAAYSQLQSGVLCACGTEEMIQGIGEMERCRDDTWFLFSNEELEKTKTASDAEAQAQAEETEAALKIQTKKDRLMPFRMMRKKANAKRDAEPGQVI</sequence>
<dbReference type="OrthoDB" id="2563623at2759"/>
<name>A0A1B9H0W5_9TREE</name>
<evidence type="ECO:0000313" key="3">
    <source>
        <dbReference type="Proteomes" id="UP000092666"/>
    </source>
</evidence>
<evidence type="ECO:0000313" key="2">
    <source>
        <dbReference type="EMBL" id="OCF36909.1"/>
    </source>
</evidence>
<gene>
    <name evidence="2" type="ORF">I316_01507</name>
</gene>
<dbReference type="EMBL" id="KI669494">
    <property type="protein sequence ID" value="OCF36909.1"/>
    <property type="molecule type" value="Genomic_DNA"/>
</dbReference>
<reference evidence="2 3" key="1">
    <citation type="submission" date="2013-07" db="EMBL/GenBank/DDBJ databases">
        <title>The Genome Sequence of Cryptococcus heveanensis BCC8398.</title>
        <authorList>
            <consortium name="The Broad Institute Genome Sequencing Platform"/>
            <person name="Cuomo C."/>
            <person name="Litvintseva A."/>
            <person name="Chen Y."/>
            <person name="Heitman J."/>
            <person name="Sun S."/>
            <person name="Springer D."/>
            <person name="Dromer F."/>
            <person name="Young S.K."/>
            <person name="Zeng Q."/>
            <person name="Gargeya S."/>
            <person name="Fitzgerald M."/>
            <person name="Abouelleil A."/>
            <person name="Alvarado L."/>
            <person name="Berlin A.M."/>
            <person name="Chapman S.B."/>
            <person name="Dewar J."/>
            <person name="Goldberg J."/>
            <person name="Griggs A."/>
            <person name="Gujja S."/>
            <person name="Hansen M."/>
            <person name="Howarth C."/>
            <person name="Imamovic A."/>
            <person name="Larimer J."/>
            <person name="McCowan C."/>
            <person name="Murphy C."/>
            <person name="Pearson M."/>
            <person name="Priest M."/>
            <person name="Roberts A."/>
            <person name="Saif S."/>
            <person name="Shea T."/>
            <person name="Sykes S."/>
            <person name="Wortman J."/>
            <person name="Nusbaum C."/>
            <person name="Birren B."/>
        </authorList>
    </citation>
    <scope>NUCLEOTIDE SEQUENCE [LARGE SCALE GENOMIC DNA]</scope>
    <source>
        <strain evidence="2 3">BCC8398</strain>
    </source>
</reference>
<evidence type="ECO:0008006" key="4">
    <source>
        <dbReference type="Google" id="ProtNLM"/>
    </source>
</evidence>
<evidence type="ECO:0000256" key="1">
    <source>
        <dbReference type="SAM" id="SignalP"/>
    </source>
</evidence>
<organism evidence="2 3">
    <name type="scientific">Kwoniella heveanensis BCC8398</name>
    <dbReference type="NCBI Taxonomy" id="1296120"/>
    <lineage>
        <taxon>Eukaryota</taxon>
        <taxon>Fungi</taxon>
        <taxon>Dikarya</taxon>
        <taxon>Basidiomycota</taxon>
        <taxon>Agaricomycotina</taxon>
        <taxon>Tremellomycetes</taxon>
        <taxon>Tremellales</taxon>
        <taxon>Cryptococcaceae</taxon>
        <taxon>Kwoniella</taxon>
    </lineage>
</organism>
<feature type="chain" id="PRO_5008627477" description="Extracellular membrane protein CFEM domain-containing protein" evidence="1">
    <location>
        <begin position="20"/>
        <end position="162"/>
    </location>
</feature>
<accession>A0A1B9H0W5</accession>
<keyword evidence="3" id="KW-1185">Reference proteome</keyword>
<feature type="signal peptide" evidence="1">
    <location>
        <begin position="1"/>
        <end position="19"/>
    </location>
</feature>
<dbReference type="AlphaFoldDB" id="A0A1B9H0W5"/>